<dbReference type="InterPro" id="IPR015421">
    <property type="entry name" value="PyrdxlP-dep_Trfase_major"/>
</dbReference>
<accession>A0ABQ0YG87</accession>
<evidence type="ECO:0000313" key="7">
    <source>
        <dbReference type="EMBL" id="GES35546.1"/>
    </source>
</evidence>
<proteinExistence type="inferred from homology"/>
<dbReference type="InterPro" id="IPR015422">
    <property type="entry name" value="PyrdxlP-dep_Trfase_small"/>
</dbReference>
<dbReference type="EMBL" id="BLAH01000026">
    <property type="protein sequence ID" value="GES35546.1"/>
    <property type="molecule type" value="Genomic_DNA"/>
</dbReference>
<evidence type="ECO:0000256" key="1">
    <source>
        <dbReference type="ARBA" id="ARBA00001933"/>
    </source>
</evidence>
<dbReference type="InterPro" id="IPR020578">
    <property type="entry name" value="Aminotrans_V_PyrdxlP_BS"/>
</dbReference>
<keyword evidence="8" id="KW-1185">Reference proteome</keyword>
<comment type="caution">
    <text evidence="7">The sequence shown here is derived from an EMBL/GenBank/DDBJ whole genome shotgun (WGS) entry which is preliminary data.</text>
</comment>
<dbReference type="Gene3D" id="3.90.1150.10">
    <property type="entry name" value="Aspartate Aminotransferase, domain 1"/>
    <property type="match status" value="1"/>
</dbReference>
<protein>
    <submittedName>
        <fullName evidence="7">Cysteine desulfurase</fullName>
        <ecNumber evidence="7">2.8.1.7</ecNumber>
    </submittedName>
</protein>
<dbReference type="PANTHER" id="PTHR43586">
    <property type="entry name" value="CYSTEINE DESULFURASE"/>
    <property type="match status" value="1"/>
</dbReference>
<name>A0ABQ0YG87_9NOCA</name>
<evidence type="ECO:0000256" key="3">
    <source>
        <dbReference type="ARBA" id="ARBA00022898"/>
    </source>
</evidence>
<dbReference type="EC" id="2.8.1.7" evidence="7"/>
<feature type="domain" description="Aminotransferase class V" evidence="6">
    <location>
        <begin position="57"/>
        <end position="415"/>
    </location>
</feature>
<keyword evidence="3" id="KW-0663">Pyridoxal phosphate</keyword>
<comment type="catalytic activity">
    <reaction evidence="4">
        <text>(sulfur carrier)-H + L-cysteine = (sulfur carrier)-SH + L-alanine</text>
        <dbReference type="Rhea" id="RHEA:43892"/>
        <dbReference type="Rhea" id="RHEA-COMP:14737"/>
        <dbReference type="Rhea" id="RHEA-COMP:14739"/>
        <dbReference type="ChEBI" id="CHEBI:29917"/>
        <dbReference type="ChEBI" id="CHEBI:35235"/>
        <dbReference type="ChEBI" id="CHEBI:57972"/>
        <dbReference type="ChEBI" id="CHEBI:64428"/>
        <dbReference type="EC" id="2.8.1.7"/>
    </reaction>
</comment>
<evidence type="ECO:0000256" key="5">
    <source>
        <dbReference type="RuleBase" id="RU004504"/>
    </source>
</evidence>
<gene>
    <name evidence="7" type="ORF">RAJCM14343_0795</name>
</gene>
<dbReference type="Pfam" id="PF00266">
    <property type="entry name" value="Aminotran_5"/>
    <property type="match status" value="1"/>
</dbReference>
<sequence>MIALGRRGDHRRIPERRGNVMTAAVLTADTCIAPFARVTGCDLQVPLVQGGTCTYANFDYAASAPALEAVTERIAELLPYYASVHRGAGYASRISTSSYEQARESVARFVCAADDQVVVFTRNTTDSLNLLAGAVPGDVVVLDVEHHANLLPWKNARVVEAADTVAETVRRLVAELCSKPAALLAVTGASNVTGEVLPIAELADVAHACGARILVDGAQLVPHRRIDLTALGVDYLAFSGHKLYAPFGAGALVGRRDWLDVAEPYLAGGGAVREVRLGHTEWACAPARHEAGTPNVLGVAALAAACDALAGFDADAVAEHEEALCRRLLGGLRDLDGVEILRLWSDSPDSVGIVTFTVSGFEPGEVASYLSAEHGIGVRDGRFCAHPLLARVGLPGGAVRASLGLGSSSADVDRLLDALRGLVDAGPGWTYAKTDGLWGPSPETRPGLVESTAGAAQCS</sequence>
<comment type="similarity">
    <text evidence="2">Belongs to the class-V pyridoxal-phosphate-dependent aminotransferase family. Csd subfamily.</text>
</comment>
<evidence type="ECO:0000313" key="8">
    <source>
        <dbReference type="Proteomes" id="UP000325466"/>
    </source>
</evidence>
<dbReference type="Gene3D" id="3.40.640.10">
    <property type="entry name" value="Type I PLP-dependent aspartate aminotransferase-like (Major domain)"/>
    <property type="match status" value="1"/>
</dbReference>
<dbReference type="PANTHER" id="PTHR43586:SF8">
    <property type="entry name" value="CYSTEINE DESULFURASE 1, CHLOROPLASTIC"/>
    <property type="match status" value="1"/>
</dbReference>
<keyword evidence="7" id="KW-0808">Transferase</keyword>
<evidence type="ECO:0000259" key="6">
    <source>
        <dbReference type="Pfam" id="PF00266"/>
    </source>
</evidence>
<dbReference type="Proteomes" id="UP000325466">
    <property type="component" value="Unassembled WGS sequence"/>
</dbReference>
<evidence type="ECO:0000256" key="2">
    <source>
        <dbReference type="ARBA" id="ARBA00010447"/>
    </source>
</evidence>
<dbReference type="SUPFAM" id="SSF53383">
    <property type="entry name" value="PLP-dependent transferases"/>
    <property type="match status" value="1"/>
</dbReference>
<reference evidence="7 8" key="1">
    <citation type="journal article" date="2018" name="Biodegradation">
        <title>1,4-Dioxane degradation characteristics of Rhodococcus aetherivorans JCM 14343.</title>
        <authorList>
            <person name="Inoue D."/>
            <person name="Tsunoda T."/>
            <person name="Yamamoto N."/>
            <person name="Ike M."/>
            <person name="Sei K."/>
        </authorList>
    </citation>
    <scope>NUCLEOTIDE SEQUENCE [LARGE SCALE GENOMIC DNA]</scope>
    <source>
        <strain evidence="7 8">JCM 14343</strain>
    </source>
</reference>
<evidence type="ECO:0000256" key="4">
    <source>
        <dbReference type="ARBA" id="ARBA00050776"/>
    </source>
</evidence>
<dbReference type="InterPro" id="IPR000192">
    <property type="entry name" value="Aminotrans_V_dom"/>
</dbReference>
<dbReference type="InterPro" id="IPR015424">
    <property type="entry name" value="PyrdxlP-dep_Trfase"/>
</dbReference>
<comment type="cofactor">
    <cofactor evidence="1 5">
        <name>pyridoxal 5'-phosphate</name>
        <dbReference type="ChEBI" id="CHEBI:597326"/>
    </cofactor>
</comment>
<dbReference type="GO" id="GO:0031071">
    <property type="term" value="F:cysteine desulfurase activity"/>
    <property type="evidence" value="ECO:0007669"/>
    <property type="project" value="UniProtKB-EC"/>
</dbReference>
<dbReference type="PROSITE" id="PS00595">
    <property type="entry name" value="AA_TRANSFER_CLASS_5"/>
    <property type="match status" value="1"/>
</dbReference>
<organism evidence="7 8">
    <name type="scientific">Rhodococcus aetherivorans</name>
    <dbReference type="NCBI Taxonomy" id="191292"/>
    <lineage>
        <taxon>Bacteria</taxon>
        <taxon>Bacillati</taxon>
        <taxon>Actinomycetota</taxon>
        <taxon>Actinomycetes</taxon>
        <taxon>Mycobacteriales</taxon>
        <taxon>Nocardiaceae</taxon>
        <taxon>Rhodococcus</taxon>
    </lineage>
</organism>